<evidence type="ECO:0000313" key="1">
    <source>
        <dbReference type="EMBL" id="KAJ7745419.1"/>
    </source>
</evidence>
<organism evidence="1 2">
    <name type="scientific">Mycena maculata</name>
    <dbReference type="NCBI Taxonomy" id="230809"/>
    <lineage>
        <taxon>Eukaryota</taxon>
        <taxon>Fungi</taxon>
        <taxon>Dikarya</taxon>
        <taxon>Basidiomycota</taxon>
        <taxon>Agaricomycotina</taxon>
        <taxon>Agaricomycetes</taxon>
        <taxon>Agaricomycetidae</taxon>
        <taxon>Agaricales</taxon>
        <taxon>Marasmiineae</taxon>
        <taxon>Mycenaceae</taxon>
        <taxon>Mycena</taxon>
    </lineage>
</organism>
<name>A0AAD7IKS8_9AGAR</name>
<keyword evidence="2" id="KW-1185">Reference proteome</keyword>
<evidence type="ECO:0008006" key="3">
    <source>
        <dbReference type="Google" id="ProtNLM"/>
    </source>
</evidence>
<reference evidence="1" key="1">
    <citation type="submission" date="2023-03" db="EMBL/GenBank/DDBJ databases">
        <title>Massive genome expansion in bonnet fungi (Mycena s.s.) driven by repeated elements and novel gene families across ecological guilds.</title>
        <authorList>
            <consortium name="Lawrence Berkeley National Laboratory"/>
            <person name="Harder C.B."/>
            <person name="Miyauchi S."/>
            <person name="Viragh M."/>
            <person name="Kuo A."/>
            <person name="Thoen E."/>
            <person name="Andreopoulos B."/>
            <person name="Lu D."/>
            <person name="Skrede I."/>
            <person name="Drula E."/>
            <person name="Henrissat B."/>
            <person name="Morin E."/>
            <person name="Kohler A."/>
            <person name="Barry K."/>
            <person name="LaButti K."/>
            <person name="Morin E."/>
            <person name="Salamov A."/>
            <person name="Lipzen A."/>
            <person name="Mereny Z."/>
            <person name="Hegedus B."/>
            <person name="Baldrian P."/>
            <person name="Stursova M."/>
            <person name="Weitz H."/>
            <person name="Taylor A."/>
            <person name="Grigoriev I.V."/>
            <person name="Nagy L.G."/>
            <person name="Martin F."/>
            <person name="Kauserud H."/>
        </authorList>
    </citation>
    <scope>NUCLEOTIDE SEQUENCE</scope>
    <source>
        <strain evidence="1">CBHHK188m</strain>
    </source>
</reference>
<protein>
    <recommendedName>
        <fullName evidence="3">F-box domain-containing protein</fullName>
    </recommendedName>
</protein>
<evidence type="ECO:0000313" key="2">
    <source>
        <dbReference type="Proteomes" id="UP001215280"/>
    </source>
</evidence>
<dbReference type="AlphaFoldDB" id="A0AAD7IKS8"/>
<comment type="caution">
    <text evidence="1">The sequence shown here is derived from an EMBL/GenBank/DDBJ whole genome shotgun (WGS) entry which is preliminary data.</text>
</comment>
<proteinExistence type="predicted"/>
<sequence length="259" mass="29609">MLNYVVDMQANQVLRDRLAEIDAHIAVLEAERKIIQKKLRSLTYPVLTLPFELTAKIFLHCVPDPPDSQSTLLGSYYDSPSPPPRRLPLVLSWICRAWRDIALKTPRLWAAVRIYFDSYSRNSSLHDRCLAEWATKAGTTPLSIVLWHQAGHQLPPFLFPDSFLWMLRRSTQWRDLELLRLPSPATPHRCSGILWRRDASARIRRGATVTRRCFGKRSAGHGHSSPISEGNGYRLIIDSMFCNGRSLLWSVPLPTSTKI</sequence>
<dbReference type="EMBL" id="JARJLG010000103">
    <property type="protein sequence ID" value="KAJ7745419.1"/>
    <property type="molecule type" value="Genomic_DNA"/>
</dbReference>
<gene>
    <name evidence="1" type="ORF">DFH07DRAFT_16144</name>
</gene>
<accession>A0AAD7IKS8</accession>
<dbReference type="Proteomes" id="UP001215280">
    <property type="component" value="Unassembled WGS sequence"/>
</dbReference>